<comment type="caution">
    <text evidence="2">The sequence shown here is derived from an EMBL/GenBank/DDBJ whole genome shotgun (WGS) entry which is preliminary data.</text>
</comment>
<protein>
    <submittedName>
        <fullName evidence="2">Uncharacterized protein</fullName>
    </submittedName>
</protein>
<reference evidence="2 3" key="1">
    <citation type="submission" date="2019-05" db="EMBL/GenBank/DDBJ databases">
        <title>Emergence of the Ug99 lineage of the wheat stem rust pathogen through somatic hybridization.</title>
        <authorList>
            <person name="Li F."/>
            <person name="Upadhyaya N.M."/>
            <person name="Sperschneider J."/>
            <person name="Matny O."/>
            <person name="Nguyen-Phuc H."/>
            <person name="Mago R."/>
            <person name="Raley C."/>
            <person name="Miller M.E."/>
            <person name="Silverstein K.A.T."/>
            <person name="Henningsen E."/>
            <person name="Hirsch C.D."/>
            <person name="Visser B."/>
            <person name="Pretorius Z.A."/>
            <person name="Steffenson B.J."/>
            <person name="Schwessinger B."/>
            <person name="Dodds P.N."/>
            <person name="Figueroa M."/>
        </authorList>
    </citation>
    <scope>NUCLEOTIDE SEQUENCE [LARGE SCALE GENOMIC DNA]</scope>
    <source>
        <strain evidence="2">21-0</strain>
    </source>
</reference>
<keyword evidence="3" id="KW-1185">Reference proteome</keyword>
<dbReference type="OrthoDB" id="2505332at2759"/>
<organism evidence="2 3">
    <name type="scientific">Puccinia graminis f. sp. tritici</name>
    <dbReference type="NCBI Taxonomy" id="56615"/>
    <lineage>
        <taxon>Eukaryota</taxon>
        <taxon>Fungi</taxon>
        <taxon>Dikarya</taxon>
        <taxon>Basidiomycota</taxon>
        <taxon>Pucciniomycotina</taxon>
        <taxon>Pucciniomycetes</taxon>
        <taxon>Pucciniales</taxon>
        <taxon>Pucciniaceae</taxon>
        <taxon>Puccinia</taxon>
    </lineage>
</organism>
<evidence type="ECO:0000313" key="2">
    <source>
        <dbReference type="EMBL" id="KAA1064612.1"/>
    </source>
</evidence>
<gene>
    <name evidence="2" type="ORF">PGT21_009428</name>
</gene>
<evidence type="ECO:0000313" key="3">
    <source>
        <dbReference type="Proteomes" id="UP000324748"/>
    </source>
</evidence>
<feature type="region of interest" description="Disordered" evidence="1">
    <location>
        <begin position="259"/>
        <end position="285"/>
    </location>
</feature>
<evidence type="ECO:0000256" key="1">
    <source>
        <dbReference type="SAM" id="MobiDB-lite"/>
    </source>
</evidence>
<accession>A0A5B0LJ33</accession>
<proteinExistence type="predicted"/>
<dbReference type="EMBL" id="VSWC01000197">
    <property type="protein sequence ID" value="KAA1064612.1"/>
    <property type="molecule type" value="Genomic_DNA"/>
</dbReference>
<dbReference type="Proteomes" id="UP000324748">
    <property type="component" value="Unassembled WGS sequence"/>
</dbReference>
<name>A0A5B0LJ33_PUCGR</name>
<feature type="compositionally biased region" description="Basic and acidic residues" evidence="1">
    <location>
        <begin position="259"/>
        <end position="279"/>
    </location>
</feature>
<dbReference type="AlphaFoldDB" id="A0A5B0LJ33"/>
<dbReference type="PANTHER" id="PTHR33069:SF3">
    <property type="entry name" value="DYNEIN HEAVY CHAIN TAIL DOMAIN-CONTAINING PROTEIN"/>
    <property type="match status" value="1"/>
</dbReference>
<sequence length="434" mass="49857">MANSQESGLSGLIESFSSLGNDDTSPQQIRHYKVLVTDELERIHDTYFALWYGIVNPPDPLVIFNQVDIRRELLDQLQSKRLPTLRRQINSLSKALITNPTDPHHNNLKPVPKLKLVLKILSKLDHTMGKIKFAIACIHPELEAAEVRSDKDFKQLKSFICCRLAFKIYEVNGHVCELLQTYRRLVEDSGHLCDDHEAQKRAEVLTMTDECSDAIDKTLKVIAKSELNHIQDEWRLNIESLNETLEIFTEFIHRTTARLEEQRRHPMSRDGPTSRHEGNLLHPHPGMSHARTSVIAAVKLARLFLTQLLKISNDTENFRMVSDLTTRELDIFVTMIATISVSTKSLVYGLSEEIGEDQFNDPVIIHQSITHLLSAPRLIMLMINYIFVPNLSHQQADQPSPQILYKAWFCQWNRLYHLAIRVFHGGIEFLVPQP</sequence>
<dbReference type="PANTHER" id="PTHR33069">
    <property type="entry name" value="CHROMOSOME 7, WHOLE GENOME SHOTGUN SEQUENCE-RELATED"/>
    <property type="match status" value="1"/>
</dbReference>